<feature type="domain" description="DUF2007" evidence="1">
    <location>
        <begin position="16"/>
        <end position="73"/>
    </location>
</feature>
<proteinExistence type="predicted"/>
<dbReference type="SUPFAM" id="SSF54913">
    <property type="entry name" value="GlnB-like"/>
    <property type="match status" value="1"/>
</dbReference>
<accession>A0ABW2ZGM0</accession>
<dbReference type="Gene3D" id="3.30.70.790">
    <property type="entry name" value="UreE, C-terminal domain"/>
    <property type="match status" value="1"/>
</dbReference>
<reference evidence="3" key="1">
    <citation type="journal article" date="2019" name="Int. J. Syst. Evol. Microbiol.">
        <title>The Global Catalogue of Microorganisms (GCM) 10K type strain sequencing project: providing services to taxonomists for standard genome sequencing and annotation.</title>
        <authorList>
            <consortium name="The Broad Institute Genomics Platform"/>
            <consortium name="The Broad Institute Genome Sequencing Center for Infectious Disease"/>
            <person name="Wu L."/>
            <person name="Ma J."/>
        </authorList>
    </citation>
    <scope>NUCLEOTIDE SEQUENCE [LARGE SCALE GENOMIC DNA]</scope>
    <source>
        <strain evidence="3">CCUG 60742</strain>
    </source>
</reference>
<comment type="caution">
    <text evidence="2">The sequence shown here is derived from an EMBL/GenBank/DDBJ whole genome shotgun (WGS) entry which is preliminary data.</text>
</comment>
<organism evidence="2 3">
    <name type="scientific">Mucilaginibacter lutimaris</name>
    <dbReference type="NCBI Taxonomy" id="931629"/>
    <lineage>
        <taxon>Bacteria</taxon>
        <taxon>Pseudomonadati</taxon>
        <taxon>Bacteroidota</taxon>
        <taxon>Sphingobacteriia</taxon>
        <taxon>Sphingobacteriales</taxon>
        <taxon>Sphingobacteriaceae</taxon>
        <taxon>Mucilaginibacter</taxon>
    </lineage>
</organism>
<dbReference type="RefSeq" id="WP_377142377.1">
    <property type="nucleotide sequence ID" value="NZ_JBHTIA010000007.1"/>
</dbReference>
<dbReference type="Proteomes" id="UP001597073">
    <property type="component" value="Unassembled WGS sequence"/>
</dbReference>
<dbReference type="Pfam" id="PF09413">
    <property type="entry name" value="DUF2007"/>
    <property type="match status" value="1"/>
</dbReference>
<keyword evidence="3" id="KW-1185">Reference proteome</keyword>
<dbReference type="EMBL" id="JBHTIA010000007">
    <property type="protein sequence ID" value="MFD0765336.1"/>
    <property type="molecule type" value="Genomic_DNA"/>
</dbReference>
<dbReference type="InterPro" id="IPR011322">
    <property type="entry name" value="N-reg_PII-like_a/b"/>
</dbReference>
<name>A0ABW2ZGM0_9SPHI</name>
<evidence type="ECO:0000313" key="3">
    <source>
        <dbReference type="Proteomes" id="UP001597073"/>
    </source>
</evidence>
<dbReference type="InterPro" id="IPR018551">
    <property type="entry name" value="DUF2007"/>
</dbReference>
<evidence type="ECO:0000259" key="1">
    <source>
        <dbReference type="Pfam" id="PF09413"/>
    </source>
</evidence>
<evidence type="ECO:0000313" key="2">
    <source>
        <dbReference type="EMBL" id="MFD0765336.1"/>
    </source>
</evidence>
<sequence length="146" mass="16827">MAAQPEDKIITLEQYYDPMLAHIMRTKLEDNGIPCFIADDNIISANPVFNNAVGGIKLKIFERDLERSREILARDGDLHEQDHFEIDEETHSPVICPYCGSTNVRFGPATERKAHWLVVLISALFSVLPFYSRKAWHCFNCQRDFE</sequence>
<protein>
    <submittedName>
        <fullName evidence="2">DUF2007 domain-containing protein</fullName>
    </submittedName>
</protein>
<gene>
    <name evidence="2" type="ORF">ACFQZI_10775</name>
</gene>